<keyword evidence="1" id="KW-1133">Transmembrane helix</keyword>
<evidence type="ECO:0000313" key="2">
    <source>
        <dbReference type="EMBL" id="MEA5478612.1"/>
    </source>
</evidence>
<feature type="transmembrane region" description="Helical" evidence="1">
    <location>
        <begin position="235"/>
        <end position="258"/>
    </location>
</feature>
<feature type="transmembrane region" description="Helical" evidence="1">
    <location>
        <begin position="93"/>
        <end position="113"/>
    </location>
</feature>
<gene>
    <name evidence="2" type="ORF">VB774_13370</name>
</gene>
<comment type="caution">
    <text evidence="2">The sequence shown here is derived from an EMBL/GenBank/DDBJ whole genome shotgun (WGS) entry which is preliminary data.</text>
</comment>
<keyword evidence="3" id="KW-1185">Reference proteome</keyword>
<dbReference type="Proteomes" id="UP001301388">
    <property type="component" value="Unassembled WGS sequence"/>
</dbReference>
<proteinExistence type="predicted"/>
<reference evidence="2 3" key="1">
    <citation type="submission" date="2023-12" db="EMBL/GenBank/DDBJ databases">
        <title>Baltic Sea Cyanobacteria.</title>
        <authorList>
            <person name="Delbaje E."/>
            <person name="Fewer D.P."/>
            <person name="Shishido T.K."/>
        </authorList>
    </citation>
    <scope>NUCLEOTIDE SEQUENCE [LARGE SCALE GENOMIC DNA]</scope>
    <source>
        <strain evidence="2 3">UHCC 0370</strain>
    </source>
</reference>
<feature type="transmembrane region" description="Helical" evidence="1">
    <location>
        <begin position="278"/>
        <end position="299"/>
    </location>
</feature>
<feature type="transmembrane region" description="Helical" evidence="1">
    <location>
        <begin position="426"/>
        <end position="448"/>
    </location>
</feature>
<feature type="transmembrane region" description="Helical" evidence="1">
    <location>
        <begin position="38"/>
        <end position="60"/>
    </location>
</feature>
<dbReference type="PANTHER" id="PTHR30221">
    <property type="entry name" value="SMALL-CONDUCTANCE MECHANOSENSITIVE CHANNEL"/>
    <property type="match status" value="1"/>
</dbReference>
<keyword evidence="1" id="KW-0472">Membrane</keyword>
<feature type="transmembrane region" description="Helical" evidence="1">
    <location>
        <begin position="498"/>
        <end position="518"/>
    </location>
</feature>
<feature type="transmembrane region" description="Helical" evidence="1">
    <location>
        <begin position="319"/>
        <end position="338"/>
    </location>
</feature>
<dbReference type="RefSeq" id="WP_281007556.1">
    <property type="nucleotide sequence ID" value="NZ_JAYGIE010000076.1"/>
</dbReference>
<dbReference type="NCBIfam" id="NF033912">
    <property type="entry name" value="msc"/>
    <property type="match status" value="1"/>
</dbReference>
<protein>
    <submittedName>
        <fullName evidence="2">Mechanosensitive ion channel</fullName>
    </submittedName>
</protein>
<evidence type="ECO:0000256" key="1">
    <source>
        <dbReference type="SAM" id="Phobius"/>
    </source>
</evidence>
<dbReference type="InterPro" id="IPR045275">
    <property type="entry name" value="MscS_archaea/bacteria_type"/>
</dbReference>
<name>A0ABU5TJW0_9CYAN</name>
<feature type="transmembrane region" description="Helical" evidence="1">
    <location>
        <begin position="193"/>
        <end position="215"/>
    </location>
</feature>
<feature type="transmembrane region" description="Helical" evidence="1">
    <location>
        <begin position="397"/>
        <end position="414"/>
    </location>
</feature>
<keyword evidence="1" id="KW-0812">Transmembrane</keyword>
<organism evidence="2 3">
    <name type="scientific">Pseudanabaena galeata UHCC 0370</name>
    <dbReference type="NCBI Taxonomy" id="3110310"/>
    <lineage>
        <taxon>Bacteria</taxon>
        <taxon>Bacillati</taxon>
        <taxon>Cyanobacteriota</taxon>
        <taxon>Cyanophyceae</taxon>
        <taxon>Pseudanabaenales</taxon>
        <taxon>Pseudanabaenaceae</taxon>
        <taxon>Pseudanabaena</taxon>
    </lineage>
</organism>
<dbReference type="PANTHER" id="PTHR30221:SF1">
    <property type="entry name" value="SMALL-CONDUCTANCE MECHANOSENSITIVE CHANNEL"/>
    <property type="match status" value="1"/>
</dbReference>
<sequence length="538" mass="57607">MSISLLRCGMHDFPSFVLAQASTTTSFSLENLLKPDGIVFQLVFAIAILVGGWVVAIFFASMTEGLLKRTNIDNKLANWLTGSRSSSLPIEKWAATTVFWIIILFTLVGFFQFLRLDAVATPLNSLLAQVASFLPKLGGAAILAGIAWILATVSKAIVGRFLRTAQIDTKVNESVGDTTTEVMPLSETLSSALYWFILLLFLPLVLDTLGLVQALQPLQNLVNQILSALPKILKALMIGGIGWLVAQVVKRIVTNLLATSGADRFLQRWTPNQTEYTLSQVVGNFIYVLILIPTAISTLEALEVGAISRPATAMLDQVLRFLPQVFVASAILTIAYFFGQFARDIVSGILTGLGFNNILQWLGFPAIAATSQSSTAPTEDTDNNAITSLPTQTPSQIVGIIVFLAIMLVAIATATDVLQINALTRIVFGVLLVAGQVLSGVVIFAIGLYLANLAFNLITSTGGRQARILGHAARISIVALITAMALKQMGIASNIVDLAFGLLTGAIAVAIAVAFGLGGKDIASQQLREWLESFKRND</sequence>
<evidence type="ECO:0000313" key="3">
    <source>
        <dbReference type="Proteomes" id="UP001301388"/>
    </source>
</evidence>
<feature type="transmembrane region" description="Helical" evidence="1">
    <location>
        <begin position="133"/>
        <end position="153"/>
    </location>
</feature>
<dbReference type="InterPro" id="IPR008910">
    <property type="entry name" value="MSC_TM_helix"/>
</dbReference>
<dbReference type="EMBL" id="JAYGIE010000076">
    <property type="protein sequence ID" value="MEA5478612.1"/>
    <property type="molecule type" value="Genomic_DNA"/>
</dbReference>
<dbReference type="Pfam" id="PF05552">
    <property type="entry name" value="MS_channel_1st_1"/>
    <property type="match status" value="4"/>
</dbReference>
<feature type="transmembrane region" description="Helical" evidence="1">
    <location>
        <begin position="345"/>
        <end position="364"/>
    </location>
</feature>
<accession>A0ABU5TJW0</accession>